<dbReference type="InterPro" id="IPR012677">
    <property type="entry name" value="Nucleotide-bd_a/b_plait_sf"/>
</dbReference>
<dbReference type="SMART" id="SM01173">
    <property type="entry name" value="DUF4187"/>
    <property type="match status" value="1"/>
</dbReference>
<dbReference type="PANTHER" id="PTHR13165:SF0">
    <property type="entry name" value="SERRATE RNA EFFECTOR MOLECULE HOMOLOG"/>
    <property type="match status" value="1"/>
</dbReference>
<feature type="domain" description="C2H2-type" evidence="6">
    <location>
        <begin position="489"/>
        <end position="519"/>
    </location>
</feature>
<feature type="compositionally biased region" description="Gly residues" evidence="5">
    <location>
        <begin position="652"/>
        <end position="672"/>
    </location>
</feature>
<dbReference type="GO" id="GO:0003723">
    <property type="term" value="F:RNA binding"/>
    <property type="evidence" value="ECO:0007669"/>
    <property type="project" value="InterPro"/>
</dbReference>
<dbReference type="InterPro" id="IPR025239">
    <property type="entry name" value="DUF4187"/>
</dbReference>
<evidence type="ECO:0000259" key="6">
    <source>
        <dbReference type="PROSITE" id="PS50157"/>
    </source>
</evidence>
<dbReference type="OrthoDB" id="342064at2759"/>
<evidence type="ECO:0000256" key="2">
    <source>
        <dbReference type="ARBA" id="ARBA00005407"/>
    </source>
</evidence>
<dbReference type="Proteomes" id="UP000268093">
    <property type="component" value="Unassembled WGS sequence"/>
</dbReference>
<evidence type="ECO:0000313" key="7">
    <source>
        <dbReference type="EMBL" id="RUP43194.1"/>
    </source>
</evidence>
<proteinExistence type="inferred from homology"/>
<keyword evidence="4" id="KW-0862">Zinc</keyword>
<dbReference type="PROSITE" id="PS00028">
    <property type="entry name" value="ZINC_FINGER_C2H2_1"/>
    <property type="match status" value="1"/>
</dbReference>
<dbReference type="InterPro" id="IPR021933">
    <property type="entry name" value="SERRATE/Ars2_N"/>
</dbReference>
<feature type="region of interest" description="Disordered" evidence="5">
    <location>
        <begin position="643"/>
        <end position="713"/>
    </location>
</feature>
<keyword evidence="8" id="KW-1185">Reference proteome</keyword>
<accession>A0A433CX77</accession>
<comment type="subcellular location">
    <subcellularLocation>
        <location evidence="1">Nucleus</location>
    </subcellularLocation>
</comment>
<evidence type="ECO:0000256" key="4">
    <source>
        <dbReference type="PROSITE-ProRule" id="PRU00042"/>
    </source>
</evidence>
<dbReference type="Pfam" id="PF12066">
    <property type="entry name" value="SERRATE_Ars2_N"/>
    <property type="match status" value="1"/>
</dbReference>
<dbReference type="PANTHER" id="PTHR13165">
    <property type="entry name" value="ARSENITE-RESISTANCE PROTEIN 2"/>
    <property type="match status" value="1"/>
</dbReference>
<feature type="region of interest" description="Disordered" evidence="5">
    <location>
        <begin position="327"/>
        <end position="368"/>
    </location>
</feature>
<dbReference type="InterPro" id="IPR035979">
    <property type="entry name" value="RBD_domain_sf"/>
</dbReference>
<comment type="similarity">
    <text evidence="2">Belongs to the ARS2 family.</text>
</comment>
<dbReference type="Pfam" id="PF00076">
    <property type="entry name" value="RRM_1"/>
    <property type="match status" value="1"/>
</dbReference>
<comment type="caution">
    <text evidence="7">The sequence shown here is derived from an EMBL/GenBank/DDBJ whole genome shotgun (WGS) entry which is preliminary data.</text>
</comment>
<feature type="compositionally biased region" description="Basic and acidic residues" evidence="5">
    <location>
        <begin position="357"/>
        <end position="368"/>
    </location>
</feature>
<dbReference type="GO" id="GO:0016070">
    <property type="term" value="P:RNA metabolic process"/>
    <property type="evidence" value="ECO:0007669"/>
    <property type="project" value="UniProtKB-ARBA"/>
</dbReference>
<dbReference type="Gene3D" id="3.30.70.330">
    <property type="match status" value="1"/>
</dbReference>
<dbReference type="GO" id="GO:0031047">
    <property type="term" value="P:regulatory ncRNA-mediated gene silencing"/>
    <property type="evidence" value="ECO:0007669"/>
    <property type="project" value="UniProtKB-ARBA"/>
</dbReference>
<keyword evidence="4" id="KW-0479">Metal-binding</keyword>
<evidence type="ECO:0000256" key="5">
    <source>
        <dbReference type="SAM" id="MobiDB-lite"/>
    </source>
</evidence>
<keyword evidence="4" id="KW-0863">Zinc-finger</keyword>
<feature type="compositionally biased region" description="Acidic residues" evidence="5">
    <location>
        <begin position="337"/>
        <end position="356"/>
    </location>
</feature>
<protein>
    <recommendedName>
        <fullName evidence="6">C2H2-type domain-containing protein</fullName>
    </recommendedName>
</protein>
<evidence type="ECO:0000256" key="3">
    <source>
        <dbReference type="ARBA" id="ARBA00023242"/>
    </source>
</evidence>
<dbReference type="InterPro" id="IPR013087">
    <property type="entry name" value="Znf_C2H2_type"/>
</dbReference>
<keyword evidence="3" id="KW-0539">Nucleus</keyword>
<reference evidence="7 8" key="1">
    <citation type="journal article" date="2018" name="New Phytol.">
        <title>Phylogenomics of Endogonaceae and evolution of mycorrhizas within Mucoromycota.</title>
        <authorList>
            <person name="Chang Y."/>
            <person name="Desiro A."/>
            <person name="Na H."/>
            <person name="Sandor L."/>
            <person name="Lipzen A."/>
            <person name="Clum A."/>
            <person name="Barry K."/>
            <person name="Grigoriev I.V."/>
            <person name="Martin F.M."/>
            <person name="Stajich J.E."/>
            <person name="Smith M.E."/>
            <person name="Bonito G."/>
            <person name="Spatafora J.W."/>
        </authorList>
    </citation>
    <scope>NUCLEOTIDE SEQUENCE [LARGE SCALE GENOMIC DNA]</scope>
    <source>
        <strain evidence="7 8">GMNB39</strain>
    </source>
</reference>
<name>A0A433CX77_9FUNG</name>
<dbReference type="AlphaFoldDB" id="A0A433CX77"/>
<dbReference type="InterPro" id="IPR039727">
    <property type="entry name" value="SE/Ars2"/>
</dbReference>
<dbReference type="SUPFAM" id="SSF54928">
    <property type="entry name" value="RNA-binding domain, RBD"/>
    <property type="match status" value="1"/>
</dbReference>
<sequence>MGVPHLWPPLNRPPLADPNQLDYLVTFKHFCEHLRSTQPASSFDDEELQKRYAIYKENFAARQLAAFYDRHHTVEWFAEKYHPVRSVPRAEEARALRRRLYDRFVVELEAGKFDEVDFDEPENAAMTRKEWIKKEEEGGEDEAKAEGEEHGVDAAGDAKMEQYMKIDGVEQGNETVTAEQHTYKLIIKTVPPSISRKKIITMCQEVEGFEYLALSEPSPTKKFHRIGWIAFKEGTDMQAAYDKLNNKKIDDFVFHLAMHKHQPPSRTRVAPEIAATPDRLAHDLERVRRVAQVADADLGDQVDGYNLVHSRAQKVIEQRLRKRAEEDHLRVQTLADQGDDAEMEREEGEGDAEDGENESRAARERRRELEDDVWETKKQLDLFIQYLRRVHLFCYYCGSESDSIEELQRKCVDHHWRKRVAVGMTVEKGSAGKSEKSVAQWAKNLDQKIEMKIRKPTEKEIERMGGKTIESEIENFMRDFVHKEHDARYKCKIAECKKAFKGYEFVEKHIRHKHPEKFEKLEEDVLYFNNYVCDPNHLLPTTPPNPSSAAALNAAAAMQAQQQTIVSPLPILPGVLGAPPTVLPYGIPPLPIGANGAPLRIPHGFLPMQGAAPGTPFDQIPRIGFHEGGGGWAPMMGNRRLDNRQLRSTGNGNAGGRSSGAGAGGRATGGMQIGSRMENDLPLNRDLPRDPRQVKSYVDLDAPAEGDIDLNYG</sequence>
<dbReference type="GO" id="GO:0008270">
    <property type="term" value="F:zinc ion binding"/>
    <property type="evidence" value="ECO:0007669"/>
    <property type="project" value="UniProtKB-KW"/>
</dbReference>
<evidence type="ECO:0000313" key="8">
    <source>
        <dbReference type="Proteomes" id="UP000268093"/>
    </source>
</evidence>
<dbReference type="GO" id="GO:0016604">
    <property type="term" value="C:nuclear body"/>
    <property type="evidence" value="ECO:0007669"/>
    <property type="project" value="TreeGrafter"/>
</dbReference>
<organism evidence="7 8">
    <name type="scientific">Jimgerdemannia flammicorona</name>
    <dbReference type="NCBI Taxonomy" id="994334"/>
    <lineage>
        <taxon>Eukaryota</taxon>
        <taxon>Fungi</taxon>
        <taxon>Fungi incertae sedis</taxon>
        <taxon>Mucoromycota</taxon>
        <taxon>Mucoromycotina</taxon>
        <taxon>Endogonomycetes</taxon>
        <taxon>Endogonales</taxon>
        <taxon>Endogonaceae</taxon>
        <taxon>Jimgerdemannia</taxon>
    </lineage>
</organism>
<dbReference type="Pfam" id="PF13821">
    <property type="entry name" value="DUF4187"/>
    <property type="match status" value="1"/>
</dbReference>
<dbReference type="Pfam" id="PF04959">
    <property type="entry name" value="ARS2"/>
    <property type="match status" value="1"/>
</dbReference>
<dbReference type="InterPro" id="IPR007042">
    <property type="entry name" value="SERRATE/Ars2_C"/>
</dbReference>
<evidence type="ECO:0000256" key="1">
    <source>
        <dbReference type="ARBA" id="ARBA00004123"/>
    </source>
</evidence>
<dbReference type="InterPro" id="IPR000504">
    <property type="entry name" value="RRM_dom"/>
</dbReference>
<dbReference type="PROSITE" id="PS50157">
    <property type="entry name" value="ZINC_FINGER_C2H2_2"/>
    <property type="match status" value="1"/>
</dbReference>
<gene>
    <name evidence="7" type="ORF">BC936DRAFT_137496</name>
</gene>
<dbReference type="EMBL" id="RBNI01011488">
    <property type="protein sequence ID" value="RUP43194.1"/>
    <property type="molecule type" value="Genomic_DNA"/>
</dbReference>
<feature type="compositionally biased region" description="Acidic residues" evidence="5">
    <location>
        <begin position="702"/>
        <end position="713"/>
    </location>
</feature>